<feature type="compositionally biased region" description="Polar residues" evidence="1">
    <location>
        <begin position="27"/>
        <end position="41"/>
    </location>
</feature>
<dbReference type="AlphaFoldDB" id="A0AAU9XGL4"/>
<evidence type="ECO:0000313" key="3">
    <source>
        <dbReference type="Proteomes" id="UP001159428"/>
    </source>
</evidence>
<organism evidence="2 3">
    <name type="scientific">Pocillopora meandrina</name>
    <dbReference type="NCBI Taxonomy" id="46732"/>
    <lineage>
        <taxon>Eukaryota</taxon>
        <taxon>Metazoa</taxon>
        <taxon>Cnidaria</taxon>
        <taxon>Anthozoa</taxon>
        <taxon>Hexacorallia</taxon>
        <taxon>Scleractinia</taxon>
        <taxon>Astrocoeniina</taxon>
        <taxon>Pocilloporidae</taxon>
        <taxon>Pocillopora</taxon>
    </lineage>
</organism>
<comment type="caution">
    <text evidence="2">The sequence shown here is derived from an EMBL/GenBank/DDBJ whole genome shotgun (WGS) entry which is preliminary data.</text>
</comment>
<dbReference type="Proteomes" id="UP001159428">
    <property type="component" value="Unassembled WGS sequence"/>
</dbReference>
<reference evidence="2 3" key="1">
    <citation type="submission" date="2022-05" db="EMBL/GenBank/DDBJ databases">
        <authorList>
            <consortium name="Genoscope - CEA"/>
            <person name="William W."/>
        </authorList>
    </citation>
    <scope>NUCLEOTIDE SEQUENCE [LARGE SCALE GENOMIC DNA]</scope>
</reference>
<sequence>MAENSIVDSGVKGMSCSTPVNPFKPTNPFTPASDSSVNYFGSPSRRFHSPNPFAPESDTDHNSADLFTQSRKFNKPVKNPADYDGSQSLRDYLRHFERCSVVNGWSKDEAAVFLAASLCGEAQKVLNGMSDSDC</sequence>
<name>A0AAU9XGL4_9CNID</name>
<protein>
    <submittedName>
        <fullName evidence="2">Uncharacterized protein</fullName>
    </submittedName>
</protein>
<proteinExistence type="predicted"/>
<keyword evidence="3" id="KW-1185">Reference proteome</keyword>
<evidence type="ECO:0000256" key="1">
    <source>
        <dbReference type="SAM" id="MobiDB-lite"/>
    </source>
</evidence>
<accession>A0AAU9XGL4</accession>
<feature type="region of interest" description="Disordered" evidence="1">
    <location>
        <begin position="1"/>
        <end position="81"/>
    </location>
</feature>
<gene>
    <name evidence="2" type="ORF">PMEA_00023256</name>
</gene>
<evidence type="ECO:0000313" key="2">
    <source>
        <dbReference type="EMBL" id="CAH3147049.1"/>
    </source>
</evidence>
<dbReference type="EMBL" id="CALNXJ010000042">
    <property type="protein sequence ID" value="CAH3147049.1"/>
    <property type="molecule type" value="Genomic_DNA"/>
</dbReference>